<sequence>MLRMKTLFIVTLSFLAFFTASASQIKERKVDKTAERYLEIAHFSHNGAKKSQNFTLFIAKNEAESAIYWLEILHEVTYKDRKKLTPDEQHKATPQLKHIALGSLLIQLKDHTPIINSKVKKNSVTTTIRIMLTSEQVTKLKESKEWQGEIFTVDFDNYMLTMQPQSIVQTNLHNL</sequence>
<name>A0A968KUF1_9SPIO</name>
<keyword evidence="3" id="KW-1185">Reference proteome</keyword>
<comment type="caution">
    <text evidence="2">The sequence shown here is derived from an EMBL/GenBank/DDBJ whole genome shotgun (WGS) entry which is preliminary data.</text>
</comment>
<feature type="signal peptide" evidence="1">
    <location>
        <begin position="1"/>
        <end position="22"/>
    </location>
</feature>
<evidence type="ECO:0000313" key="3">
    <source>
        <dbReference type="Proteomes" id="UP000778951"/>
    </source>
</evidence>
<dbReference type="EMBL" id="JAATLM010000001">
    <property type="protein sequence ID" value="NIZ69499.1"/>
    <property type="molecule type" value="Genomic_DNA"/>
</dbReference>
<evidence type="ECO:0000256" key="1">
    <source>
        <dbReference type="SAM" id="SignalP"/>
    </source>
</evidence>
<dbReference type="Proteomes" id="UP000778951">
    <property type="component" value="Unassembled WGS sequence"/>
</dbReference>
<protein>
    <submittedName>
        <fullName evidence="2">Uncharacterized protein</fullName>
    </submittedName>
</protein>
<dbReference type="RefSeq" id="WP_167695588.1">
    <property type="nucleotide sequence ID" value="NZ_CP118181.1"/>
</dbReference>
<organism evidence="2 3">
    <name type="scientific">Entomospira culicis</name>
    <dbReference type="NCBI Taxonomy" id="2719989"/>
    <lineage>
        <taxon>Bacteria</taxon>
        <taxon>Pseudomonadati</taxon>
        <taxon>Spirochaetota</taxon>
        <taxon>Spirochaetia</taxon>
        <taxon>Spirochaetales</taxon>
        <taxon>Spirochaetaceae</taxon>
        <taxon>Entomospira</taxon>
    </lineage>
</organism>
<accession>A0A968KUF1</accession>
<dbReference type="AlphaFoldDB" id="A0A968KUF1"/>
<feature type="chain" id="PRO_5037789851" evidence="1">
    <location>
        <begin position="23"/>
        <end position="175"/>
    </location>
</feature>
<keyword evidence="1" id="KW-0732">Signal</keyword>
<proteinExistence type="predicted"/>
<gene>
    <name evidence="2" type="ORF">HCT48_04630</name>
</gene>
<reference evidence="2" key="1">
    <citation type="submission" date="2020-03" db="EMBL/GenBank/DDBJ databases">
        <title>Spirochaetal bacteria isolated from arthropods constitute a novel genus Entomospira genus novum within the order Spirochaetales.</title>
        <authorList>
            <person name="Grana-Miraglia L."/>
            <person name="Sikutova S."/>
            <person name="Fingerle V."/>
            <person name="Sing A."/>
            <person name="Castillo-Ramirez S."/>
            <person name="Margos G."/>
            <person name="Rudolf I."/>
        </authorList>
    </citation>
    <scope>NUCLEOTIDE SEQUENCE</scope>
    <source>
        <strain evidence="2">BR149</strain>
    </source>
</reference>
<evidence type="ECO:0000313" key="2">
    <source>
        <dbReference type="EMBL" id="NIZ69499.1"/>
    </source>
</evidence>